<evidence type="ECO:0000313" key="7">
    <source>
        <dbReference type="Proteomes" id="UP000264719"/>
    </source>
</evidence>
<keyword evidence="2" id="KW-0229">DNA integration</keyword>
<evidence type="ECO:0000259" key="5">
    <source>
        <dbReference type="PROSITE" id="PS51898"/>
    </source>
</evidence>
<dbReference type="InterPro" id="IPR050808">
    <property type="entry name" value="Phage_Integrase"/>
</dbReference>
<dbReference type="InterPro" id="IPR011010">
    <property type="entry name" value="DNA_brk_join_enz"/>
</dbReference>
<gene>
    <name evidence="6" type="ORF">DCS45_10165</name>
</gene>
<dbReference type="GO" id="GO:0003677">
    <property type="term" value="F:DNA binding"/>
    <property type="evidence" value="ECO:0007669"/>
    <property type="project" value="UniProtKB-KW"/>
</dbReference>
<reference evidence="6 7" key="1">
    <citation type="journal article" date="2018" name="Nat. Biotechnol.">
        <title>A standardized bacterial taxonomy based on genome phylogeny substantially revises the tree of life.</title>
        <authorList>
            <person name="Parks D.H."/>
            <person name="Chuvochina M."/>
            <person name="Waite D.W."/>
            <person name="Rinke C."/>
            <person name="Skarshewski A."/>
            <person name="Chaumeil P.A."/>
            <person name="Hugenholtz P."/>
        </authorList>
    </citation>
    <scope>NUCLEOTIDE SEQUENCE [LARGE SCALE GENOMIC DNA]</scope>
    <source>
        <strain evidence="6">UBA9169</strain>
    </source>
</reference>
<dbReference type="PROSITE" id="PS51898">
    <property type="entry name" value="TYR_RECOMBINASE"/>
    <property type="match status" value="1"/>
</dbReference>
<feature type="domain" description="Tyr recombinase" evidence="5">
    <location>
        <begin position="201"/>
        <end position="376"/>
    </location>
</feature>
<dbReference type="EMBL" id="DMVW01000098">
    <property type="protein sequence ID" value="HAR52223.1"/>
    <property type="molecule type" value="Genomic_DNA"/>
</dbReference>
<dbReference type="Pfam" id="PF13356">
    <property type="entry name" value="Arm-DNA-bind_3"/>
    <property type="match status" value="1"/>
</dbReference>
<dbReference type="InterPro" id="IPR013762">
    <property type="entry name" value="Integrase-like_cat_sf"/>
</dbReference>
<dbReference type="Gene3D" id="1.10.443.10">
    <property type="entry name" value="Intergrase catalytic core"/>
    <property type="match status" value="1"/>
</dbReference>
<dbReference type="Gene3D" id="3.30.160.390">
    <property type="entry name" value="Integrase, DNA-binding domain"/>
    <property type="match status" value="1"/>
</dbReference>
<dbReference type="Pfam" id="PF22022">
    <property type="entry name" value="Phage_int_M"/>
    <property type="match status" value="1"/>
</dbReference>
<dbReference type="GO" id="GO:0015074">
    <property type="term" value="P:DNA integration"/>
    <property type="evidence" value="ECO:0007669"/>
    <property type="project" value="UniProtKB-KW"/>
</dbReference>
<dbReference type="SUPFAM" id="SSF56349">
    <property type="entry name" value="DNA breaking-rejoining enzymes"/>
    <property type="match status" value="1"/>
</dbReference>
<dbReference type="CDD" id="cd00801">
    <property type="entry name" value="INT_P4_C"/>
    <property type="match status" value="1"/>
</dbReference>
<dbReference type="Pfam" id="PF00589">
    <property type="entry name" value="Phage_integrase"/>
    <property type="match status" value="1"/>
</dbReference>
<dbReference type="InterPro" id="IPR038488">
    <property type="entry name" value="Integrase_DNA-bd_sf"/>
</dbReference>
<comment type="similarity">
    <text evidence="1">Belongs to the 'phage' integrase family.</text>
</comment>
<dbReference type="InterPro" id="IPR002104">
    <property type="entry name" value="Integrase_catalytic"/>
</dbReference>
<proteinExistence type="inferred from homology"/>
<keyword evidence="4" id="KW-0233">DNA recombination</keyword>
<evidence type="ECO:0000256" key="4">
    <source>
        <dbReference type="ARBA" id="ARBA00023172"/>
    </source>
</evidence>
<evidence type="ECO:0000256" key="2">
    <source>
        <dbReference type="ARBA" id="ARBA00022908"/>
    </source>
</evidence>
<dbReference type="InterPro" id="IPR010998">
    <property type="entry name" value="Integrase_recombinase_N"/>
</dbReference>
<organism evidence="6 7">
    <name type="scientific">Roseovarius nubinhibens</name>
    <dbReference type="NCBI Taxonomy" id="314263"/>
    <lineage>
        <taxon>Bacteria</taxon>
        <taxon>Pseudomonadati</taxon>
        <taxon>Pseudomonadota</taxon>
        <taxon>Alphaproteobacteria</taxon>
        <taxon>Rhodobacterales</taxon>
        <taxon>Roseobacteraceae</taxon>
        <taxon>Roseovarius</taxon>
    </lineage>
</organism>
<evidence type="ECO:0000256" key="1">
    <source>
        <dbReference type="ARBA" id="ARBA00008857"/>
    </source>
</evidence>
<evidence type="ECO:0000313" key="6">
    <source>
        <dbReference type="EMBL" id="HAR52223.1"/>
    </source>
</evidence>
<dbReference type="AlphaFoldDB" id="A0A348WCG1"/>
<keyword evidence="3" id="KW-0238">DNA-binding</keyword>
<dbReference type="Gene3D" id="1.10.150.130">
    <property type="match status" value="1"/>
</dbReference>
<protein>
    <submittedName>
        <fullName evidence="6">Integrase</fullName>
    </submittedName>
</protein>
<dbReference type="InterPro" id="IPR053876">
    <property type="entry name" value="Phage_int_M"/>
</dbReference>
<name>A0A348WCG1_9RHOB</name>
<dbReference type="PANTHER" id="PTHR30629:SF2">
    <property type="entry name" value="PROPHAGE INTEGRASE INTS-RELATED"/>
    <property type="match status" value="1"/>
</dbReference>
<dbReference type="Proteomes" id="UP000264719">
    <property type="component" value="Unassembled WGS sequence"/>
</dbReference>
<dbReference type="PANTHER" id="PTHR30629">
    <property type="entry name" value="PROPHAGE INTEGRASE"/>
    <property type="match status" value="1"/>
</dbReference>
<comment type="caution">
    <text evidence="6">The sequence shown here is derived from an EMBL/GenBank/DDBJ whole genome shotgun (WGS) entry which is preliminary data.</text>
</comment>
<dbReference type="RefSeq" id="WP_339853707.1">
    <property type="nucleotide sequence ID" value="NZ_CAXAXR010000005.1"/>
</dbReference>
<dbReference type="GO" id="GO:0006310">
    <property type="term" value="P:DNA recombination"/>
    <property type="evidence" value="ECO:0007669"/>
    <property type="project" value="UniProtKB-KW"/>
</dbReference>
<sequence>MGAFNRLSAAKVKNAGRGKYCDGGGLWLIKRQDGGAQWVLRVTIHGRRREMGLGDLQSVSLKEAREAAERWRAVVREGKDPIKERERERRKAARDGHTLAAVARETFEARKPELREDGKAGRWFSPLELHVLPKLGKVPIEDIDQRDIKNTLGEIWHTKSETARKAMNRLNIVLQHAAAMGLDVDMQATQKAKALLGKSRHKPKSIPALPWQEVPAFYQSLSEATVTHLALRFLILTGLRSKPIRFCHLDQISGDIWTVPAELMKAQKSQEQEFRVPLSEEALDVIEQAKPLSRDGVLFPGARKGVISDATMSALMERRGLEARPHGFRPSFRTWCAEATTFSEDLAETALAHATGNKVSRAYKRTDLLDRRRPLMDKWAAFVTGREAGEVVSDP</sequence>
<accession>A0A348WCG1</accession>
<evidence type="ECO:0000256" key="3">
    <source>
        <dbReference type="ARBA" id="ARBA00023125"/>
    </source>
</evidence>
<dbReference type="InterPro" id="IPR025166">
    <property type="entry name" value="Integrase_DNA_bind_dom"/>
</dbReference>